<keyword evidence="3" id="KW-1185">Reference proteome</keyword>
<dbReference type="Proteomes" id="UP000827986">
    <property type="component" value="Unassembled WGS sequence"/>
</dbReference>
<reference evidence="2" key="1">
    <citation type="submission" date="2021-09" db="EMBL/GenBank/DDBJ databases">
        <title>The genome of Mauremys mutica provides insights into the evolution of semi-aquatic lifestyle.</title>
        <authorList>
            <person name="Gong S."/>
            <person name="Gao Y."/>
        </authorList>
    </citation>
    <scope>NUCLEOTIDE SEQUENCE</scope>
    <source>
        <strain evidence="2">MM-2020</strain>
        <tissue evidence="2">Muscle</tissue>
    </source>
</reference>
<name>A0A9D3XWW8_9SAUR</name>
<feature type="region of interest" description="Disordered" evidence="1">
    <location>
        <begin position="22"/>
        <end position="63"/>
    </location>
</feature>
<accession>A0A9D3XWW8</accession>
<gene>
    <name evidence="2" type="ORF">KIL84_020286</name>
</gene>
<proteinExistence type="predicted"/>
<evidence type="ECO:0000256" key="1">
    <source>
        <dbReference type="SAM" id="MobiDB-lite"/>
    </source>
</evidence>
<organism evidence="2 3">
    <name type="scientific">Mauremys mutica</name>
    <name type="common">yellowpond turtle</name>
    <dbReference type="NCBI Taxonomy" id="74926"/>
    <lineage>
        <taxon>Eukaryota</taxon>
        <taxon>Metazoa</taxon>
        <taxon>Chordata</taxon>
        <taxon>Craniata</taxon>
        <taxon>Vertebrata</taxon>
        <taxon>Euteleostomi</taxon>
        <taxon>Archelosauria</taxon>
        <taxon>Testudinata</taxon>
        <taxon>Testudines</taxon>
        <taxon>Cryptodira</taxon>
        <taxon>Durocryptodira</taxon>
        <taxon>Testudinoidea</taxon>
        <taxon>Geoemydidae</taxon>
        <taxon>Geoemydinae</taxon>
        <taxon>Mauremys</taxon>
    </lineage>
</organism>
<evidence type="ECO:0000313" key="3">
    <source>
        <dbReference type="Proteomes" id="UP000827986"/>
    </source>
</evidence>
<protein>
    <submittedName>
        <fullName evidence="2">Uncharacterized protein</fullName>
    </submittedName>
</protein>
<sequence>MLPRVQTAGSYVSGGRKFHKTRAGTMYCGDTKQPHSPARSRRGFDGSRAPADGGGTGGTQTRHRMRSCLNNPEALPAGLFKGTVIEKAVIETRPQEKPRKGEQTLLEAH</sequence>
<comment type="caution">
    <text evidence="2">The sequence shown here is derived from an EMBL/GenBank/DDBJ whole genome shotgun (WGS) entry which is preliminary data.</text>
</comment>
<evidence type="ECO:0000313" key="2">
    <source>
        <dbReference type="EMBL" id="KAH1187537.1"/>
    </source>
</evidence>
<dbReference type="EMBL" id="JAHDVG010000463">
    <property type="protein sequence ID" value="KAH1187537.1"/>
    <property type="molecule type" value="Genomic_DNA"/>
</dbReference>
<dbReference type="AlphaFoldDB" id="A0A9D3XWW8"/>